<evidence type="ECO:0000313" key="1">
    <source>
        <dbReference type="EMBL" id="EHP69081.1"/>
    </source>
</evidence>
<dbReference type="AlphaFoldDB" id="H2C5K4"/>
<protein>
    <submittedName>
        <fullName evidence="1">Uncharacterized protein</fullName>
    </submittedName>
</protein>
<dbReference type="Proteomes" id="UP000003980">
    <property type="component" value="Unassembled WGS sequence"/>
</dbReference>
<dbReference type="STRING" id="671065.MetMK1DRAFT_00018270"/>
<dbReference type="EMBL" id="JH597768">
    <property type="protein sequence ID" value="EHP69081.1"/>
    <property type="molecule type" value="Genomic_DNA"/>
</dbReference>
<keyword evidence="2" id="KW-1185">Reference proteome</keyword>
<evidence type="ECO:0000313" key="2">
    <source>
        <dbReference type="Proteomes" id="UP000003980"/>
    </source>
</evidence>
<dbReference type="HOGENOM" id="CLU_3323044_0_0_2"/>
<name>H2C5K4_9CREN</name>
<proteinExistence type="predicted"/>
<organism evidence="1 2">
    <name type="scientific">Metallosphaera yellowstonensis MK1</name>
    <dbReference type="NCBI Taxonomy" id="671065"/>
    <lineage>
        <taxon>Archaea</taxon>
        <taxon>Thermoproteota</taxon>
        <taxon>Thermoprotei</taxon>
        <taxon>Sulfolobales</taxon>
        <taxon>Sulfolobaceae</taxon>
        <taxon>Metallosphaera</taxon>
    </lineage>
</organism>
<gene>
    <name evidence="1" type="ORF">MetMK1DRAFT_00018270</name>
</gene>
<sequence length="38" mass="4488">MRKKIRGKGTTMKLNKDLDREMLNVLKRILSNVDVLLF</sequence>
<accession>H2C5K4</accession>
<reference evidence="1 2" key="1">
    <citation type="submission" date="2012-01" db="EMBL/GenBank/DDBJ databases">
        <title>Improved High-Quality Draft sequence of Metallosphaera yellowstonensis MK1.</title>
        <authorList>
            <consortium name="US DOE Joint Genome Institute"/>
            <person name="Lucas S."/>
            <person name="Han J."/>
            <person name="Cheng J.-F."/>
            <person name="Goodwin L."/>
            <person name="Pitluck S."/>
            <person name="Peters L."/>
            <person name="Teshima H."/>
            <person name="Detter J.C."/>
            <person name="Han C."/>
            <person name="Tapia R."/>
            <person name="Land M."/>
            <person name="Hauser L."/>
            <person name="Kyrpides N."/>
            <person name="Kozubal M."/>
            <person name="Macur R.E."/>
            <person name="Jay Z."/>
            <person name="Inskeep W."/>
            <person name="Woyke T."/>
        </authorList>
    </citation>
    <scope>NUCLEOTIDE SEQUENCE [LARGE SCALE GENOMIC DNA]</scope>
    <source>
        <strain evidence="1 2">MK1</strain>
    </source>
</reference>